<feature type="region of interest" description="Disordered" evidence="17">
    <location>
        <begin position="1959"/>
        <end position="2055"/>
    </location>
</feature>
<keyword evidence="9" id="KW-0156">Chromatin regulator</keyword>
<feature type="compositionally biased region" description="Polar residues" evidence="17">
    <location>
        <begin position="2776"/>
        <end position="2792"/>
    </location>
</feature>
<feature type="compositionally biased region" description="Basic and acidic residues" evidence="17">
    <location>
        <begin position="1108"/>
        <end position="1119"/>
    </location>
</feature>
<evidence type="ECO:0000256" key="2">
    <source>
        <dbReference type="ARBA" id="ARBA00022603"/>
    </source>
</evidence>
<feature type="region of interest" description="Disordered" evidence="17">
    <location>
        <begin position="1764"/>
        <end position="1829"/>
    </location>
</feature>
<evidence type="ECO:0000256" key="4">
    <source>
        <dbReference type="ARBA" id="ARBA00022691"/>
    </source>
</evidence>
<feature type="compositionally biased region" description="Basic residues" evidence="17">
    <location>
        <begin position="1098"/>
        <end position="1107"/>
    </location>
</feature>
<keyword evidence="14" id="KW-0539">Nucleus</keyword>
<feature type="region of interest" description="Disordered" evidence="17">
    <location>
        <begin position="185"/>
        <end position="211"/>
    </location>
</feature>
<evidence type="ECO:0000256" key="5">
    <source>
        <dbReference type="ARBA" id="ARBA00022723"/>
    </source>
</evidence>
<feature type="compositionally biased region" description="Low complexity" evidence="17">
    <location>
        <begin position="3211"/>
        <end position="3226"/>
    </location>
</feature>
<dbReference type="SMART" id="SM00249">
    <property type="entry name" value="PHD"/>
    <property type="match status" value="4"/>
</dbReference>
<evidence type="ECO:0000256" key="10">
    <source>
        <dbReference type="ARBA" id="ARBA00023015"/>
    </source>
</evidence>
<feature type="domain" description="PHD-type" evidence="20">
    <location>
        <begin position="3240"/>
        <end position="3348"/>
    </location>
</feature>
<reference evidence="22" key="1">
    <citation type="submission" date="2025-08" db="UniProtKB">
        <authorList>
            <consortium name="RefSeq"/>
        </authorList>
    </citation>
    <scope>IDENTIFICATION</scope>
    <source>
        <tissue evidence="22">Whole organism</tissue>
    </source>
</reference>
<dbReference type="InterPro" id="IPR019787">
    <property type="entry name" value="Znf_PHD-finger"/>
</dbReference>
<gene>
    <name evidence="22" type="primary">LOC108672219</name>
</gene>
<evidence type="ECO:0000259" key="18">
    <source>
        <dbReference type="PROSITE" id="PS50016"/>
    </source>
</evidence>
<keyword evidence="16" id="KW-0175">Coiled coil</keyword>
<feature type="compositionally biased region" description="Basic and acidic residues" evidence="17">
    <location>
        <begin position="1764"/>
        <end position="1773"/>
    </location>
</feature>
<dbReference type="GO" id="GO:0042800">
    <property type="term" value="F:histone H3K4 methyltransferase activity"/>
    <property type="evidence" value="ECO:0007669"/>
    <property type="project" value="TreeGrafter"/>
</dbReference>
<dbReference type="Pfam" id="PF01429">
    <property type="entry name" value="MBD"/>
    <property type="match status" value="1"/>
</dbReference>
<feature type="region of interest" description="Disordered" evidence="17">
    <location>
        <begin position="4194"/>
        <end position="4213"/>
    </location>
</feature>
<organism evidence="21 22">
    <name type="scientific">Hyalella azteca</name>
    <name type="common">Amphipod</name>
    <dbReference type="NCBI Taxonomy" id="294128"/>
    <lineage>
        <taxon>Eukaryota</taxon>
        <taxon>Metazoa</taxon>
        <taxon>Ecdysozoa</taxon>
        <taxon>Arthropoda</taxon>
        <taxon>Crustacea</taxon>
        <taxon>Multicrustacea</taxon>
        <taxon>Malacostraca</taxon>
        <taxon>Eumalacostraca</taxon>
        <taxon>Peracarida</taxon>
        <taxon>Amphipoda</taxon>
        <taxon>Senticaudata</taxon>
        <taxon>Talitrida</taxon>
        <taxon>Talitroidea</taxon>
        <taxon>Hyalellidae</taxon>
        <taxon>Hyalella</taxon>
    </lineage>
</organism>
<dbReference type="InterPro" id="IPR013083">
    <property type="entry name" value="Znf_RING/FYVE/PHD"/>
</dbReference>
<dbReference type="GO" id="GO:0008270">
    <property type="term" value="F:zinc ion binding"/>
    <property type="evidence" value="ECO:0007669"/>
    <property type="project" value="UniProtKB-KW"/>
</dbReference>
<dbReference type="PROSITE" id="PS51543">
    <property type="entry name" value="FYRC"/>
    <property type="match status" value="1"/>
</dbReference>
<dbReference type="PANTHER" id="PTHR45838">
    <property type="entry name" value="HISTONE-LYSINE-N-METHYLTRANSFERASE 2 KMT2 FAMILY MEMBER"/>
    <property type="match status" value="1"/>
</dbReference>
<feature type="region of interest" description="Disordered" evidence="17">
    <location>
        <begin position="3194"/>
        <end position="3226"/>
    </location>
</feature>
<keyword evidence="6" id="KW-0677">Repeat</keyword>
<dbReference type="Proteomes" id="UP000694843">
    <property type="component" value="Unplaced"/>
</dbReference>
<dbReference type="Gene3D" id="3.30.890.10">
    <property type="entry name" value="Methyl-cpg-binding Protein 2, Chain A"/>
    <property type="match status" value="1"/>
</dbReference>
<feature type="region of interest" description="Disordered" evidence="17">
    <location>
        <begin position="2383"/>
        <end position="2493"/>
    </location>
</feature>
<dbReference type="InterPro" id="IPR011011">
    <property type="entry name" value="Znf_FYVE_PHD"/>
</dbReference>
<keyword evidence="13" id="KW-0804">Transcription</keyword>
<feature type="compositionally biased region" description="Low complexity" evidence="17">
    <location>
        <begin position="2896"/>
        <end position="2913"/>
    </location>
</feature>
<evidence type="ECO:0000256" key="13">
    <source>
        <dbReference type="ARBA" id="ARBA00023163"/>
    </source>
</evidence>
<feature type="compositionally biased region" description="Polar residues" evidence="17">
    <location>
        <begin position="2385"/>
        <end position="2412"/>
    </location>
</feature>
<feature type="region of interest" description="Disordered" evidence="17">
    <location>
        <begin position="3910"/>
        <end position="3934"/>
    </location>
</feature>
<dbReference type="GO" id="GO:0032259">
    <property type="term" value="P:methylation"/>
    <property type="evidence" value="ECO:0007669"/>
    <property type="project" value="UniProtKB-KW"/>
</dbReference>
<dbReference type="RefSeq" id="XP_018015343.2">
    <property type="nucleotide sequence ID" value="XM_018159854.2"/>
</dbReference>
<dbReference type="Pfam" id="PF05964">
    <property type="entry name" value="FYRN"/>
    <property type="match status" value="1"/>
</dbReference>
<dbReference type="GO" id="GO:0005700">
    <property type="term" value="C:polytene chromosome"/>
    <property type="evidence" value="ECO:0007669"/>
    <property type="project" value="UniProtKB-ARBA"/>
</dbReference>
<feature type="compositionally biased region" description="Basic and acidic residues" evidence="17">
    <location>
        <begin position="2021"/>
        <end position="2032"/>
    </location>
</feature>
<dbReference type="SMART" id="SM00391">
    <property type="entry name" value="MBD"/>
    <property type="match status" value="1"/>
</dbReference>
<dbReference type="CDD" id="cd15508">
    <property type="entry name" value="PHD3_KMT2A_like"/>
    <property type="match status" value="1"/>
</dbReference>
<feature type="region of interest" description="Disordered" evidence="17">
    <location>
        <begin position="2776"/>
        <end position="2811"/>
    </location>
</feature>
<dbReference type="SUPFAM" id="SSF57903">
    <property type="entry name" value="FYVE/PHD zinc finger"/>
    <property type="match status" value="2"/>
</dbReference>
<evidence type="ECO:0000259" key="20">
    <source>
        <dbReference type="PROSITE" id="PS51805"/>
    </source>
</evidence>
<feature type="compositionally biased region" description="Polar residues" evidence="17">
    <location>
        <begin position="1999"/>
        <end position="2019"/>
    </location>
</feature>
<evidence type="ECO:0000256" key="3">
    <source>
        <dbReference type="ARBA" id="ARBA00022679"/>
    </source>
</evidence>
<feature type="coiled-coil region" evidence="16">
    <location>
        <begin position="1620"/>
        <end position="1647"/>
    </location>
</feature>
<feature type="compositionally biased region" description="Gly residues" evidence="17">
    <location>
        <begin position="2675"/>
        <end position="2688"/>
    </location>
</feature>
<dbReference type="InterPro" id="IPR019786">
    <property type="entry name" value="Zinc_finger_PHD-type_CS"/>
</dbReference>
<accession>A0A8B7NNS1</accession>
<dbReference type="PROSITE" id="PS51805">
    <property type="entry name" value="EPHD"/>
    <property type="match status" value="1"/>
</dbReference>
<dbReference type="GeneID" id="108672219"/>
<dbReference type="Gene3D" id="3.30.160.360">
    <property type="match status" value="2"/>
</dbReference>
<evidence type="ECO:0000256" key="15">
    <source>
        <dbReference type="PROSITE-ProRule" id="PRU00146"/>
    </source>
</evidence>
<evidence type="ECO:0000256" key="8">
    <source>
        <dbReference type="ARBA" id="ARBA00022833"/>
    </source>
</evidence>
<feature type="compositionally biased region" description="Low complexity" evidence="17">
    <location>
        <begin position="646"/>
        <end position="655"/>
    </location>
</feature>
<dbReference type="Pfam" id="PF05965">
    <property type="entry name" value="FYRC"/>
    <property type="match status" value="1"/>
</dbReference>
<feature type="compositionally biased region" description="Basic and acidic residues" evidence="17">
    <location>
        <begin position="941"/>
        <end position="989"/>
    </location>
</feature>
<feature type="compositionally biased region" description="Polar residues" evidence="17">
    <location>
        <begin position="5219"/>
        <end position="5231"/>
    </location>
</feature>
<dbReference type="GO" id="GO:0003677">
    <property type="term" value="F:DNA binding"/>
    <property type="evidence" value="ECO:0007669"/>
    <property type="project" value="UniProtKB-KW"/>
</dbReference>
<feature type="compositionally biased region" description="Polar residues" evidence="17">
    <location>
        <begin position="1881"/>
        <end position="1893"/>
    </location>
</feature>
<evidence type="ECO:0000256" key="17">
    <source>
        <dbReference type="SAM" id="MobiDB-lite"/>
    </source>
</evidence>
<dbReference type="InterPro" id="IPR016177">
    <property type="entry name" value="DNA-bd_dom_sf"/>
</dbReference>
<evidence type="ECO:0000256" key="11">
    <source>
        <dbReference type="ARBA" id="ARBA00023117"/>
    </source>
</evidence>
<dbReference type="PROSITE" id="PS50982">
    <property type="entry name" value="MBD"/>
    <property type="match status" value="1"/>
</dbReference>
<feature type="compositionally biased region" description="Basic and acidic residues" evidence="17">
    <location>
        <begin position="1902"/>
        <end position="1917"/>
    </location>
</feature>
<dbReference type="PROSITE" id="PS01359">
    <property type="entry name" value="ZF_PHD_1"/>
    <property type="match status" value="1"/>
</dbReference>
<dbReference type="OrthoDB" id="308383at2759"/>
<evidence type="ECO:0000256" key="1">
    <source>
        <dbReference type="ARBA" id="ARBA00004123"/>
    </source>
</evidence>
<dbReference type="GO" id="GO:0035097">
    <property type="term" value="C:histone methyltransferase complex"/>
    <property type="evidence" value="ECO:0007669"/>
    <property type="project" value="TreeGrafter"/>
</dbReference>
<dbReference type="InterPro" id="IPR001739">
    <property type="entry name" value="Methyl_CpG_DNA-bd"/>
</dbReference>
<feature type="compositionally biased region" description="Basic residues" evidence="17">
    <location>
        <begin position="1796"/>
        <end position="1824"/>
    </location>
</feature>
<feature type="region of interest" description="Disordered" evidence="17">
    <location>
        <begin position="74"/>
        <end position="159"/>
    </location>
</feature>
<keyword evidence="10" id="KW-0805">Transcription regulation</keyword>
<dbReference type="PROSITE" id="PS50016">
    <property type="entry name" value="ZF_PHD_2"/>
    <property type="match status" value="2"/>
</dbReference>
<dbReference type="InterPro" id="IPR003888">
    <property type="entry name" value="FYrich_N"/>
</dbReference>
<feature type="domain" description="MBD" evidence="19">
    <location>
        <begin position="569"/>
        <end position="640"/>
    </location>
</feature>
<feature type="region of interest" description="Disordered" evidence="17">
    <location>
        <begin position="1843"/>
        <end position="1865"/>
    </location>
</feature>
<dbReference type="GO" id="GO:0045893">
    <property type="term" value="P:positive regulation of DNA-templated transcription"/>
    <property type="evidence" value="ECO:0007669"/>
    <property type="project" value="TreeGrafter"/>
</dbReference>
<feature type="compositionally biased region" description="Polar residues" evidence="17">
    <location>
        <begin position="2459"/>
        <end position="2485"/>
    </location>
</feature>
<feature type="compositionally biased region" description="Low complexity" evidence="17">
    <location>
        <begin position="4418"/>
        <end position="4434"/>
    </location>
</feature>
<keyword evidence="7 15" id="KW-0863">Zinc-finger</keyword>
<comment type="subcellular location">
    <subcellularLocation>
        <location evidence="1">Nucleus</location>
    </subcellularLocation>
</comment>
<feature type="compositionally biased region" description="Low complexity" evidence="17">
    <location>
        <begin position="3047"/>
        <end position="3064"/>
    </location>
</feature>
<feature type="compositionally biased region" description="Acidic residues" evidence="17">
    <location>
        <begin position="2527"/>
        <end position="2542"/>
    </location>
</feature>
<name>A0A8B7NNS1_HYAAZ</name>
<feature type="compositionally biased region" description="Basic residues" evidence="17">
    <location>
        <begin position="136"/>
        <end position="145"/>
    </location>
</feature>
<feature type="region of interest" description="Disordered" evidence="17">
    <location>
        <begin position="930"/>
        <end position="1028"/>
    </location>
</feature>
<feature type="compositionally biased region" description="Basic and acidic residues" evidence="17">
    <location>
        <begin position="2517"/>
        <end position="2526"/>
    </location>
</feature>
<evidence type="ECO:0000256" key="9">
    <source>
        <dbReference type="ARBA" id="ARBA00022853"/>
    </source>
</evidence>
<dbReference type="Gene3D" id="1.20.920.10">
    <property type="entry name" value="Bromodomain-like"/>
    <property type="match status" value="1"/>
</dbReference>
<protein>
    <submittedName>
        <fullName evidence="22">Uncharacterized protein LOC108672219</fullName>
    </submittedName>
</protein>
<dbReference type="SUPFAM" id="SSF54171">
    <property type="entry name" value="DNA-binding domain"/>
    <property type="match status" value="1"/>
</dbReference>
<dbReference type="FunFam" id="3.30.40.10:FF:000002">
    <property type="entry name" value="Histone-lysine N-methyltransferase"/>
    <property type="match status" value="1"/>
</dbReference>
<feature type="compositionally biased region" description="Acidic residues" evidence="17">
    <location>
        <begin position="1774"/>
        <end position="1789"/>
    </location>
</feature>
<dbReference type="Pfam" id="PF13771">
    <property type="entry name" value="zf-HC5HC2H"/>
    <property type="match status" value="1"/>
</dbReference>
<evidence type="ECO:0000256" key="12">
    <source>
        <dbReference type="ARBA" id="ARBA00023125"/>
    </source>
</evidence>
<feature type="domain" description="PHD-type" evidence="18">
    <location>
        <begin position="1206"/>
        <end position="1258"/>
    </location>
</feature>
<dbReference type="SMART" id="SM00542">
    <property type="entry name" value="FYRC"/>
    <property type="match status" value="1"/>
</dbReference>
<feature type="compositionally biased region" description="Basic and acidic residues" evidence="17">
    <location>
        <begin position="5108"/>
        <end position="5130"/>
    </location>
</feature>
<evidence type="ECO:0000259" key="19">
    <source>
        <dbReference type="PROSITE" id="PS50982"/>
    </source>
</evidence>
<dbReference type="InterPro" id="IPR001965">
    <property type="entry name" value="Znf_PHD"/>
</dbReference>
<dbReference type="PROSITE" id="PS51542">
    <property type="entry name" value="FYRN"/>
    <property type="match status" value="1"/>
</dbReference>
<feature type="compositionally biased region" description="Basic residues" evidence="17">
    <location>
        <begin position="539"/>
        <end position="554"/>
    </location>
</feature>
<feature type="region of interest" description="Disordered" evidence="17">
    <location>
        <begin position="2508"/>
        <end position="2542"/>
    </location>
</feature>
<evidence type="ECO:0000256" key="16">
    <source>
        <dbReference type="SAM" id="Coils"/>
    </source>
</evidence>
<keyword evidence="12" id="KW-0238">DNA-binding</keyword>
<feature type="compositionally biased region" description="Polar residues" evidence="17">
    <location>
        <begin position="3919"/>
        <end position="3934"/>
    </location>
</feature>
<dbReference type="InterPro" id="IPR036427">
    <property type="entry name" value="Bromodomain-like_sf"/>
</dbReference>
<keyword evidence="4" id="KW-0949">S-adenosyl-L-methionine</keyword>
<feature type="region of interest" description="Disordered" evidence="17">
    <location>
        <begin position="1881"/>
        <end position="1923"/>
    </location>
</feature>
<keyword evidence="8" id="KW-0862">Zinc</keyword>
<dbReference type="Gene3D" id="3.30.40.10">
    <property type="entry name" value="Zinc/RING finger domain, C3HC4 (zinc finger)"/>
    <property type="match status" value="3"/>
</dbReference>
<feature type="region of interest" description="Disordered" evidence="17">
    <location>
        <begin position="2663"/>
        <end position="2728"/>
    </location>
</feature>
<dbReference type="CDD" id="cd15506">
    <property type="entry name" value="PHD1_KMT2A_like"/>
    <property type="match status" value="1"/>
</dbReference>
<evidence type="ECO:0000256" key="7">
    <source>
        <dbReference type="ARBA" id="ARBA00022771"/>
    </source>
</evidence>
<evidence type="ECO:0000313" key="22">
    <source>
        <dbReference type="RefSeq" id="XP_018015343.2"/>
    </source>
</evidence>
<feature type="region of interest" description="Disordered" evidence="17">
    <location>
        <begin position="533"/>
        <end position="560"/>
    </location>
</feature>
<keyword evidence="5" id="KW-0479">Metal-binding</keyword>
<feature type="region of interest" description="Disordered" evidence="17">
    <location>
        <begin position="5219"/>
        <end position="5249"/>
    </location>
</feature>
<keyword evidence="3" id="KW-0808">Transferase</keyword>
<feature type="compositionally biased region" description="Basic and acidic residues" evidence="17">
    <location>
        <begin position="1976"/>
        <end position="1997"/>
    </location>
</feature>
<feature type="non-terminal residue" evidence="22">
    <location>
        <position position="5340"/>
    </location>
</feature>
<proteinExistence type="predicted"/>
<dbReference type="PANTHER" id="PTHR45838:SF4">
    <property type="entry name" value="HISTONE-LYSINE N-METHYLTRANSFERASE TRITHORAX"/>
    <property type="match status" value="1"/>
</dbReference>
<evidence type="ECO:0000256" key="14">
    <source>
        <dbReference type="ARBA" id="ARBA00023242"/>
    </source>
</evidence>
<sequence>MAKYRFPGKALKLSGKKKVRYENWSKNCAIEDSYSCKIVRGLKIFRELFGASEEECEPDFEGFQDDSHPCREAHQQLSDLGSVTSTPEGSSCPQDQSHREDAHYKSGKKPFGDDTAFVETPSEAGKPTLLSSTGKKTGRLRKPSRKALEGDGETQSKAKVAHARLNCSLSNVVRSSNRLVEPIRNKYEDDFTPPGIPSRSSPSPDRGGDRVSRNIALYADTISNILPVACTRPTRRSVAVAADKAGQVAPEALKLHDKIEKLLQSPWDERIRLSAANNKVSAGAAHSVAVSKNILRKARLNLNKRTLQKIRNPVSVQHLLVQQREAGGSCGVCQVWGCWETLYNTTCCQQCTSFLSSLADKSLLQEIPCSLGCGGCQLNGISAEARCRACWLCQALLACTLPSLQHDRLRKRLPSVLKQKVPTSLARSVCASEAYPGKLSTLSPIGLDASAGMFGCVVDLPGGWKRKTGPEVVVIAPSGERFKSIPKLEEYLLRLGVCADARVLFGGCDPAAVGPKGSQGSAATDLDFINSTSDEGKLPKKKKKKKKKKHKSRCRTKDEARLRVGSNGTTNNNCITTTLPGGWVRRTVFRQSNGRARFDVYVFSPDGRTFRSRKHLAAYFQQIGKVDDVNKYFPLFHERRSPTATSGELTESSTEPESRPESVSEVLSETDENEVLSPAASDHEEEGGRDAVPQVVGSPKEPLLDVSCGDASHEDFVGFESKCPAVQIESVETPVDTVKRDGTTGDIPGDISCDNNSSVDIAKSKRISISFPIPVEQSIYEVCQRVEHKEPPKFKAFQTQHLDGGWSRKIKWNQEGVGKVSFVVTPAGSKIHSNLELQAYFKKEGGSTLDAAKYFPNQLRREDVPANVIPSPRVFKLKQNVVKRDKKKQQLCDVTAVSSVDGGVLAAPLPVEASPGPRIKRVCRSLEQALGMPRATFPPLENKDPGTDKDGEADKDGGADKEIGAENVDTADKGKADEGGADKENKDVLETESSGSAYESATSAATSDAPYDPSNNTNNNNKKKKLKKQAKVYSVTLTAAGKVGAVVQRRCINPRLSVHSSMQAPVIPKDVPQDAPTSLPSKDAPPEGDKTSVGAKKVPAKATKRAIKKMEEMQRRAEQEEQEDLADQSWRSSRRAASAGVDLDRSVFVPQQIMRPPVENKERGDAEVSKCAAPGALVNIDYWRGCGGDLLQEGFPVLQSAPLHLTALCYTCGSAGAEEMLWCSWCCEGVHPYCLGEGEGPQSSKEEQSWVCRRCAVCHVCGASHHPSLPLHRCSACLFYYHLQCLGPGAHGSCSPPNHALWEWDLLRHLSWSWPPPPPLFSVRCDSGQEDCLYSPASHPSLKKQNSCQEAALPITQFDKICVYSSDISTNPGLLDAKLTKELETTVLTLLDDVPEFTDSNEEPVIYALPPAGGTRQDSEALDLPEVTCVTDDLGNLDLMEIEGMDLDSLIEGLDDPDDIFEDQFNDNNVIELLMNVELSGPSGGASRTVLSMADDEYLCLGYKKITEYTRSVELSNFRLLQMAQVELFSALGWPSVKELERKQVISYRRRGRRKLCHAEVTAPCRCDSDTDTASEGSEASSGDEEELDWPCVLRTRRQEVLEKHKDRLLLKEAQRRLCKEMEDVKLRQLKEKMQRFKKKEQKKLVKRIKVVAKRSSVDQEEQAEDDDDMWEPIPRKKKKKFKKQVKEEKAEVEAVMNEPFTQYDELFFRPPSDEEDHEDFRRTMAAAWRPSNFQELDFWLAYRENLGKAESCPRRRYKRRISEDEISKHEQEPFPEDAETDTDADDFVDITKFCDRKKRHRENSPHKARAGKSSKSATRKILKKISVADQKKLKRRKKLLLMKKKRQGQQRKEAAPVGSSPDTAMMRANNWPTLTKLTQAIRTSRLRAQNGGNRPKKRRRERDISCGPETKKSRTEESEEIVLGSEGEGFILECGGISDDDTAARSYIVEVMDAGDMSKQGAVPSSDPDCTLVSRHQDDDGHAERHVEEKTTHDSNTDGDYSTLLSNGRASFIESPSTLDRAHPVDTRTEGPHSGAERGGPNEGVEGSTRSRGRVSCGRASLLASLRKARLDQKLSLVFGKLMHDMVRAILHDMVRAMLHDMVRAMLHDMVRAMLHDMVRAMLHDMVRAMLHDMVRAMLHDMVRAMLHDMVRAMLHDMVRAMLHDMVRAMLHDMVRAMLHDMVRAMLHDMVRAMLHDMVRAMLHDMVRAMLHDMVRAMLHDMVRAMLHDMVRAMLHDMVRAMLHDMVRAMLHDMVRAMLHDMVRAMLHDMVRAMLHDMVRAMLHDMVRAMLHDMVRAMLHDMVRAMLHDMVRAMLHDMVRAMLHDMVRAMLHDMVRAMLHDMVRAMLHDMRCVGCSRCSSCSSAGITSWLLLPPSTVRLPSTPAKLSNMATQPPTITASRPHTQDNKTGNFKPTKLPGDLSEPKRLEGGAPPATSGMGVPAPSPSGSSLTPPHHPGQSHPQVTAPQVTKPTNFRDSVDCQQAPKSQKCLPPPGDVQVATELGVRKATAGEGTGGENLREVRGVDEEHGEEEEEKRGEEEEEAEERFVGLCSRCVQLRARNNFCPLCQGCYEDDDYDARMMECGRCKEWVHAECEGLSNEHYQILSCLPDSVDYTCRLCLGPNNGSYLASIMAELKVGMALVLDKLMASRHTRHLVRRGFYQEGQSYGKRHSSPGVGGGHGRPDGGGTRKAVTKKAVVRIPRLRELPSKGRSSVQGSATPPPSVGKDDAMQAALNSQERGRDLLYNCVPRVSETSRVGTTTLGTSRDVITALGTSRDGTTALGTSGDGTTALGTKESTRSRPSQDCGIKGRLPGSLSTSLLKYACDTGRIPPVGPGVGEETLVMRSVPGEQSKKRLAKSPAARPAGLPKSAKSAGADDARSSAGQPKSAGADEARSSAGADDARSSAGQPKSAGADDARSSAGQPKSAGADEARSSAVKDPTKYPAMRSCSVRLRDICRRNEMSLLQNLKLAPALANCLQPATAGEKDAQPSNAPSKNGIGNNVVDTEAKEVLKELQTDKIIDSLDNVATNSAGPSVTALPCERNENASSRRPRASSSPEKAPSCAGKVDLPSRISKDIDDDLLSSENSSFCDSDSDLESIIEDPDEPKDLLTVKEHLAEHRYDSVLQFHVDVCRVIEAGRFLSKDQTKNIMSLYAKHMKDCFPWFDLNGVNIFDLIDKYHPFPMPHADHSYAVSAPPSKVSRTPDTRNALRSLPQSPSPSRTRLPMVPHEVAPLVPKGVRKCVLCNVLDDGARDVEGRLLYLGQDEWLHVNCALWSSEVYEEDDGRLQKVYEATSRGRMIKCNECLERGATVGCCHRNCSATFHFRCARQARSQFLEDKRMFCAAHVNSDDEVEEIVNFHVNRCVYVDMSSQKRKWKPVLGGKVNITIGSLTIHSLGRILPELDSYEALIPVDLTCSRLYWSTKDPSKRVRYVCRTKRIVPDEAVHVTPNHDQPHFVIDHSKDAATVARQTQLMKDWFRRQDEQEVAQVSRQTNIIPPHLCPLYQQILCRSKRQFTRSESVHEWGTPRSSEESNFMQIAKEFLDDILEKVCKCLDEDSLFLETEVPDIVNSVDNELISMVLNDLDGCDAGLPPSTVHSRLVSPIDLDLFSSLSSDGDLTHANLASDASRVPDTRSPIAFDNGVNGSSSNSYSLIPVKNTNEHQSGTFDVPSVCVTQSLICPSDQMTTSRCRTLESPPNMRGDVGDLSVQAKRLDHPKVEEAVLVSSNPEVGFKPIHSQDSYVSTSPSEGACQESRNFPQKKTVCPDEDSINFSLRLREESTCLAPSDVACSAGLSEVMPTSSQGPPLSAQDVGAGEHSRVSVECMSPDTKSRLSLTACSDSADGLHPAAEAASQRPAVKSKSPCTTIQDQKFRVIFPEEKCDVATSLASNIASHKQVCRVLPMVSSRRSSSESAATSDQNIVAESSNQQQQSKKICMKRNYKTVIKRYPLRSSSRNNKKPYQTVKIEINETIEIPEDEGAAASVVRESVKRKWNTLVESEADDENIDDDDEANALSCVRVTRGRSAAMTKRPRVNSSYSSCSRDSPAVSKKVVKFSDDSNDITVSIVNNNNLCKFSKSRGLHNYRHKTLLQVDGAADFSSGSDDEGTRSRTLNVAARNSCVGAGSSLKPPCEEKAAQESSLALRIKEQSLAHSAIGDQGPYKCHKCRRLYRTVQSFERHVESCTFVIDSSSSSEDDALKDVPSPAATTATPSFDVNTKLPSDMKTTLRSDTTFLTNLDMSITSQLTSSLPRHSRFADVSAGLSCAAADAGCLRTWSPQDSSSQRACASEARLDSSSDVRLSSLPNLEEQTPRVPPPTVPPPPQDVGINKFVASATGSTSAGPACDAIEPSSKKLKIIPIAVASVQADAAAEMDSRYSVSPASSPTRFSGVLKRSFNQRRYSNTKLARGTRAYQSRKPLPSILSSSGIPPSRLPQAPAVASRMPHPPSGSDHQAPHHLIDPSPRISYVASDATVFTHQSGQRLTPLPVGGAGSSSLQTIQTSNSSQTSQLGAAVDNQLSGAGNNQLYSSVNSQLGVAVSNHLSGAVNNQLGGTMSHNLGGTVNNYLVGATNNQFNGTVNSHLDAAVPLSGDTPQPRITTFRTSPVQPIHISVPGYAAPSDTTRALDFPGVAQNEAPNFTYSRPQFLTTPAFNTFPAGDSSMSSANIRAPQGFTVQYVNSFGDLIPTVNGHIVTSYQAGPLVVQQPLLQQQQLVQPLNAHQVMSSGLVQQTVISNGGVMQPTLVQPQVVPAQSLMVPQMVNSNITYTINAPKTYVISQQPVMQPQQQHQVMQQHQVVQQQHQVLQQQPQHQMMQQQQQHQVMQQQPQHQMMQQQPQHQVMQQQPQHQVMQQQQHQVMQQHQHQVLQQQQQPPHIHIVEQHVPAVTQTSSSLHASSSEVSDVQHPQLPQSCSQASEGTAAKTTLNVMDFMSGKKAPASVNVASTQGIRSMASAPSSSSSCSSVPAKSLLLESNHVLTSKFLTSHSAASPHPPGIISSQPDSKIRHRSPFGTSVGVVRNVATVAPAIINTPVLSCSANSKSPQVETSKLESRIESSAEDLFDEMDGDMGGERPRPTYSYRDAMVRPVFQKKNVRLEALLNEVQQPLPQFSKPKDMTRPRERKQDFKENSKPEDLESENVPTVTQSYKLVLKRDSSQECGFNVLPVQGMNTDLMDHQVKELRIKAKVSLGPKRKKIIMPVKESDVFLAPKDVTHDGLVNEQTANLTPPLQSQTSLPDDPSLFDKPKRATSSSSSTEPFIVFELTSEDGFKVESRHLGEVWQTVFDAVTAARASLKMAGHLADASRCGGGEATSGLHMLGLTHNAVQYLLEQLPGANDCHKYSFQ</sequence>
<feature type="region of interest" description="Disordered" evidence="17">
    <location>
        <begin position="4981"/>
        <end position="5001"/>
    </location>
</feature>
<dbReference type="KEGG" id="hazt:108672219"/>
<dbReference type="InterPro" id="IPR034732">
    <property type="entry name" value="EPHD"/>
</dbReference>
<evidence type="ECO:0000256" key="6">
    <source>
        <dbReference type="ARBA" id="ARBA00022737"/>
    </source>
</evidence>
<keyword evidence="21" id="KW-1185">Reference proteome</keyword>
<feature type="region of interest" description="Disordered" evidence="17">
    <location>
        <begin position="3027"/>
        <end position="3072"/>
    </location>
</feature>
<keyword evidence="11" id="KW-0103">Bromodomain</keyword>
<feature type="region of interest" description="Disordered" evidence="17">
    <location>
        <begin position="2847"/>
        <end position="2942"/>
    </location>
</feature>
<feature type="region of interest" description="Disordered" evidence="17">
    <location>
        <begin position="4417"/>
        <end position="4454"/>
    </location>
</feature>
<feature type="compositionally biased region" description="Polar residues" evidence="17">
    <location>
        <begin position="75"/>
        <end position="95"/>
    </location>
</feature>
<feature type="compositionally biased region" description="Low complexity" evidence="17">
    <location>
        <begin position="991"/>
        <end position="1020"/>
    </location>
</feature>
<feature type="region of interest" description="Disordered" evidence="17">
    <location>
        <begin position="1063"/>
        <end position="1133"/>
    </location>
</feature>
<feature type="region of interest" description="Disordered" evidence="17">
    <location>
        <begin position="5101"/>
        <end position="5138"/>
    </location>
</feature>
<dbReference type="SMART" id="SM00541">
    <property type="entry name" value="FYRN"/>
    <property type="match status" value="1"/>
</dbReference>
<evidence type="ECO:0000313" key="21">
    <source>
        <dbReference type="Proteomes" id="UP000694843"/>
    </source>
</evidence>
<feature type="region of interest" description="Disordered" evidence="17">
    <location>
        <begin position="640"/>
        <end position="700"/>
    </location>
</feature>
<keyword evidence="2" id="KW-0489">Methyltransferase</keyword>
<feature type="domain" description="PHD-type" evidence="18">
    <location>
        <begin position="2561"/>
        <end position="2622"/>
    </location>
</feature>
<dbReference type="InterPro" id="IPR003889">
    <property type="entry name" value="FYrich_C"/>
</dbReference>